<dbReference type="EMBL" id="CP002116">
    <property type="protein sequence ID" value="ADK81013.1"/>
    <property type="molecule type" value="Genomic_DNA"/>
</dbReference>
<evidence type="ECO:0000256" key="2">
    <source>
        <dbReference type="ARBA" id="ARBA00022980"/>
    </source>
</evidence>
<evidence type="ECO:0000256" key="6">
    <source>
        <dbReference type="SAM" id="MobiDB-lite"/>
    </source>
</evidence>
<keyword evidence="3 5" id="KW-0687">Ribonucleoprotein</keyword>
<dbReference type="InterPro" id="IPR044957">
    <property type="entry name" value="Ribosomal_bL32_bact"/>
</dbReference>
<dbReference type="AlphaFoldDB" id="E1R6J5"/>
<sequence>MAVPKYKTSKARSRSRRSANMKLKAPGLIECTTCGNMVLPHHVCPKCGHYRGKQVLELQDMA</sequence>
<dbReference type="InterPro" id="IPR011332">
    <property type="entry name" value="Ribosomal_zn-bd"/>
</dbReference>
<evidence type="ECO:0000256" key="1">
    <source>
        <dbReference type="ARBA" id="ARBA00008560"/>
    </source>
</evidence>
<keyword evidence="2 5" id="KW-0689">Ribosomal protein</keyword>
<feature type="compositionally biased region" description="Basic residues" evidence="6">
    <location>
        <begin position="7"/>
        <end position="19"/>
    </location>
</feature>
<evidence type="ECO:0000256" key="3">
    <source>
        <dbReference type="ARBA" id="ARBA00023274"/>
    </source>
</evidence>
<comment type="similarity">
    <text evidence="1 5">Belongs to the bacterial ribosomal protein bL32 family.</text>
</comment>
<proteinExistence type="inferred from homology"/>
<dbReference type="Proteomes" id="UP000002318">
    <property type="component" value="Chromosome"/>
</dbReference>
<dbReference type="NCBIfam" id="TIGR01031">
    <property type="entry name" value="rpmF_bact"/>
    <property type="match status" value="1"/>
</dbReference>
<dbReference type="PANTHER" id="PTHR35534">
    <property type="entry name" value="50S RIBOSOMAL PROTEIN L32"/>
    <property type="match status" value="1"/>
</dbReference>
<dbReference type="KEGG" id="ssm:Spirs_1887"/>
<accession>E1R6J5</accession>
<dbReference type="HAMAP" id="MF_00340">
    <property type="entry name" value="Ribosomal_bL32"/>
    <property type="match status" value="1"/>
</dbReference>
<protein>
    <recommendedName>
        <fullName evidence="4 5">Large ribosomal subunit protein bL32</fullName>
    </recommendedName>
</protein>
<gene>
    <name evidence="5" type="primary">rpmF</name>
    <name evidence="7" type="ordered locus">Spirs_1887</name>
</gene>
<dbReference type="OrthoDB" id="9812874at2"/>
<dbReference type="STRING" id="573413.Spirs_1887"/>
<evidence type="ECO:0000256" key="4">
    <source>
        <dbReference type="ARBA" id="ARBA00035178"/>
    </source>
</evidence>
<evidence type="ECO:0000256" key="5">
    <source>
        <dbReference type="HAMAP-Rule" id="MF_00340"/>
    </source>
</evidence>
<dbReference type="InterPro" id="IPR002677">
    <property type="entry name" value="Ribosomal_bL32"/>
</dbReference>
<dbReference type="HOGENOM" id="CLU_129084_1_0_12"/>
<keyword evidence="8" id="KW-1185">Reference proteome</keyword>
<dbReference type="GO" id="GO:0003735">
    <property type="term" value="F:structural constituent of ribosome"/>
    <property type="evidence" value="ECO:0007669"/>
    <property type="project" value="InterPro"/>
</dbReference>
<dbReference type="GO" id="GO:0006412">
    <property type="term" value="P:translation"/>
    <property type="evidence" value="ECO:0007669"/>
    <property type="project" value="UniProtKB-UniRule"/>
</dbReference>
<dbReference type="RefSeq" id="WP_013254477.1">
    <property type="nucleotide sequence ID" value="NC_014364.1"/>
</dbReference>
<evidence type="ECO:0000313" key="7">
    <source>
        <dbReference type="EMBL" id="ADK81013.1"/>
    </source>
</evidence>
<dbReference type="SUPFAM" id="SSF57829">
    <property type="entry name" value="Zn-binding ribosomal proteins"/>
    <property type="match status" value="1"/>
</dbReference>
<feature type="region of interest" description="Disordered" evidence="6">
    <location>
        <begin position="1"/>
        <end position="20"/>
    </location>
</feature>
<organism evidence="7 8">
    <name type="scientific">Sediminispirochaeta smaragdinae (strain DSM 11293 / JCM 15392 / SEBR 4228)</name>
    <name type="common">Spirochaeta smaragdinae</name>
    <dbReference type="NCBI Taxonomy" id="573413"/>
    <lineage>
        <taxon>Bacteria</taxon>
        <taxon>Pseudomonadati</taxon>
        <taxon>Spirochaetota</taxon>
        <taxon>Spirochaetia</taxon>
        <taxon>Spirochaetales</taxon>
        <taxon>Spirochaetaceae</taxon>
        <taxon>Sediminispirochaeta</taxon>
    </lineage>
</organism>
<dbReference type="Pfam" id="PF01783">
    <property type="entry name" value="Ribosomal_L32p"/>
    <property type="match status" value="1"/>
</dbReference>
<dbReference type="GO" id="GO:0015934">
    <property type="term" value="C:large ribosomal subunit"/>
    <property type="evidence" value="ECO:0007669"/>
    <property type="project" value="InterPro"/>
</dbReference>
<dbReference type="eggNOG" id="COG0333">
    <property type="taxonomic scope" value="Bacteria"/>
</dbReference>
<evidence type="ECO:0000313" key="8">
    <source>
        <dbReference type="Proteomes" id="UP000002318"/>
    </source>
</evidence>
<name>E1R6J5_SEDSS</name>
<reference evidence="7 8" key="1">
    <citation type="journal article" date="2010" name="Stand. Genomic Sci.">
        <title>Complete genome sequence of Spirochaeta smaragdinae type strain (SEBR 4228).</title>
        <authorList>
            <person name="Mavromatis K."/>
            <person name="Yasawong M."/>
            <person name="Chertkov O."/>
            <person name="Lapidus A."/>
            <person name="Lucas S."/>
            <person name="Nolan M."/>
            <person name="Del Rio T.G."/>
            <person name="Tice H."/>
            <person name="Cheng J.F."/>
            <person name="Pitluck S."/>
            <person name="Liolios K."/>
            <person name="Ivanova N."/>
            <person name="Tapia R."/>
            <person name="Han C."/>
            <person name="Bruce D."/>
            <person name="Goodwin L."/>
            <person name="Pati A."/>
            <person name="Chen A."/>
            <person name="Palaniappan K."/>
            <person name="Land M."/>
            <person name="Hauser L."/>
            <person name="Chang Y.J."/>
            <person name="Jeffries C.D."/>
            <person name="Detter J.C."/>
            <person name="Rohde M."/>
            <person name="Brambilla E."/>
            <person name="Spring S."/>
            <person name="Goker M."/>
            <person name="Sikorski J."/>
            <person name="Woyke T."/>
            <person name="Bristow J."/>
            <person name="Eisen J.A."/>
            <person name="Markowitz V."/>
            <person name="Hugenholtz P."/>
            <person name="Klenk H.P."/>
            <person name="Kyrpides N.C."/>
        </authorList>
    </citation>
    <scope>NUCLEOTIDE SEQUENCE [LARGE SCALE GENOMIC DNA]</scope>
    <source>
        <strain evidence="8">DSM 11293 / JCM 15392 / SEBR 4228</strain>
    </source>
</reference>
<dbReference type="PANTHER" id="PTHR35534:SF1">
    <property type="entry name" value="LARGE RIBOSOMAL SUBUNIT PROTEIN BL32"/>
    <property type="match status" value="1"/>
</dbReference>